<feature type="compositionally biased region" description="Basic and acidic residues" evidence="1">
    <location>
        <begin position="16"/>
        <end position="34"/>
    </location>
</feature>
<accession>A0A096AUJ4</accession>
<gene>
    <name evidence="2" type="ORF">HMPREF0654_01015</name>
</gene>
<evidence type="ECO:0000256" key="1">
    <source>
        <dbReference type="SAM" id="MobiDB-lite"/>
    </source>
</evidence>
<reference evidence="2 3" key="1">
    <citation type="submission" date="2014-07" db="EMBL/GenBank/DDBJ databases">
        <authorList>
            <person name="McCorrison J."/>
            <person name="Sanka R."/>
            <person name="Torralba M."/>
            <person name="Gillis M."/>
            <person name="Haft D.H."/>
            <person name="Methe B."/>
            <person name="Sutton G."/>
            <person name="Nelson K.E."/>
        </authorList>
    </citation>
    <scope>NUCLEOTIDE SEQUENCE [LARGE SCALE GENOMIC DNA]</scope>
    <source>
        <strain evidence="2 3">DNF00882</strain>
    </source>
</reference>
<evidence type="ECO:0000313" key="2">
    <source>
        <dbReference type="EMBL" id="KGF50440.1"/>
    </source>
</evidence>
<dbReference type="Proteomes" id="UP000029538">
    <property type="component" value="Unassembled WGS sequence"/>
</dbReference>
<feature type="region of interest" description="Disordered" evidence="1">
    <location>
        <begin position="14"/>
        <end position="67"/>
    </location>
</feature>
<proteinExistence type="predicted"/>
<feature type="compositionally biased region" description="Basic and acidic residues" evidence="1">
    <location>
        <begin position="47"/>
        <end position="67"/>
    </location>
</feature>
<comment type="caution">
    <text evidence="2">The sequence shown here is derived from an EMBL/GenBank/DDBJ whole genome shotgun (WGS) entry which is preliminary data.</text>
</comment>
<protein>
    <submittedName>
        <fullName evidence="2">Uncharacterized protein</fullName>
    </submittedName>
</protein>
<name>A0A096AUJ4_9BACT</name>
<sequence>MNIDAPITCYKKRKRAEGEKPTQKEMDETVEKWKERKKKRKWNMQDLLRKGKIDSEKKDNTQPQSKD</sequence>
<organism evidence="2 3">
    <name type="scientific">Prevotella disiens DNF00882</name>
    <dbReference type="NCBI Taxonomy" id="1401075"/>
    <lineage>
        <taxon>Bacteria</taxon>
        <taxon>Pseudomonadati</taxon>
        <taxon>Bacteroidota</taxon>
        <taxon>Bacteroidia</taxon>
        <taxon>Bacteroidales</taxon>
        <taxon>Prevotellaceae</taxon>
        <taxon>Prevotella</taxon>
    </lineage>
</organism>
<dbReference type="AlphaFoldDB" id="A0A096AUJ4"/>
<dbReference type="EMBL" id="JRNR01000003">
    <property type="protein sequence ID" value="KGF50440.1"/>
    <property type="molecule type" value="Genomic_DNA"/>
</dbReference>
<evidence type="ECO:0000313" key="3">
    <source>
        <dbReference type="Proteomes" id="UP000029538"/>
    </source>
</evidence>